<feature type="signal peptide" evidence="1">
    <location>
        <begin position="1"/>
        <end position="23"/>
    </location>
</feature>
<gene>
    <name evidence="2" type="ORF">HXN26_03305</name>
</gene>
<dbReference type="AlphaFoldDB" id="A0A930MYH5"/>
<dbReference type="SUPFAM" id="SSF56978">
    <property type="entry name" value="Perfringolysin"/>
    <property type="match status" value="1"/>
</dbReference>
<dbReference type="Gene3D" id="3.90.840.10">
    <property type="entry name" value="Thiol-activated cytolysin superfamily/Thiol-activated cytolysin, alpha-beta domain"/>
    <property type="match status" value="1"/>
</dbReference>
<accession>A0A930MYH5</accession>
<dbReference type="EMBL" id="JABZSJ010000010">
    <property type="protein sequence ID" value="MBF1383875.1"/>
    <property type="molecule type" value="Genomic_DNA"/>
</dbReference>
<dbReference type="Proteomes" id="UP000771736">
    <property type="component" value="Unassembled WGS sequence"/>
</dbReference>
<dbReference type="PROSITE" id="PS51257">
    <property type="entry name" value="PROKAR_LIPOPROTEIN"/>
    <property type="match status" value="1"/>
</dbReference>
<dbReference type="InterPro" id="IPR036359">
    <property type="entry name" value="Thiol_cytolysin_sf"/>
</dbReference>
<dbReference type="Gene3D" id="3.40.30.40">
    <property type="entry name" value="Perfringolysin"/>
    <property type="match status" value="1"/>
</dbReference>
<protein>
    <submittedName>
        <fullName evidence="2">Thiol-activated cytolysin family protein</fullName>
    </submittedName>
</protein>
<dbReference type="RefSeq" id="WP_273158695.1">
    <property type="nucleotide sequence ID" value="NZ_JABZSJ010000010.1"/>
</dbReference>
<comment type="caution">
    <text evidence="2">The sequence shown here is derived from an EMBL/GenBank/DDBJ whole genome shotgun (WGS) entry which is preliminary data.</text>
</comment>
<dbReference type="Pfam" id="PF01289">
    <property type="entry name" value="Thiol_cytolysin"/>
    <property type="match status" value="1"/>
</dbReference>
<name>A0A930MYH5_9BACT</name>
<reference evidence="2" key="1">
    <citation type="submission" date="2020-04" db="EMBL/GenBank/DDBJ databases">
        <title>Deep metagenomics examines the oral microbiome during advanced dental caries in children, revealing novel taxa and co-occurrences with host molecules.</title>
        <authorList>
            <person name="Baker J.L."/>
            <person name="Morton J.T."/>
            <person name="Dinis M."/>
            <person name="Alvarez R."/>
            <person name="Tran N.C."/>
            <person name="Knight R."/>
            <person name="Edlund A."/>
        </authorList>
    </citation>
    <scope>NUCLEOTIDE SEQUENCE</scope>
    <source>
        <strain evidence="2">JCVI_44_bin.5</strain>
    </source>
</reference>
<organism evidence="2 3">
    <name type="scientific">Prevotella aurantiaca</name>
    <dbReference type="NCBI Taxonomy" id="596085"/>
    <lineage>
        <taxon>Bacteria</taxon>
        <taxon>Pseudomonadati</taxon>
        <taxon>Bacteroidota</taxon>
        <taxon>Bacteroidia</taxon>
        <taxon>Bacteroidales</taxon>
        <taxon>Prevotellaceae</taxon>
        <taxon>Prevotella</taxon>
    </lineage>
</organism>
<keyword evidence="1" id="KW-0732">Signal</keyword>
<feature type="chain" id="PRO_5038032353" evidence="1">
    <location>
        <begin position="24"/>
        <end position="548"/>
    </location>
</feature>
<evidence type="ECO:0000313" key="3">
    <source>
        <dbReference type="Proteomes" id="UP000771736"/>
    </source>
</evidence>
<sequence length="548" mass="61570">MNKKIIYLLTTAAILGLSSCSNVDDTIDVSQQQKKGIITDQAEIQAYLGSLKAPGASATMRASAPTTSDVSTEEVPGYNDGMPGYWVITKKHYKASAMFDETMILDPNAEILYPGCVLKGSSIEDGTYTPLTEAEVGDITFSISKVVTEGTPSESIRKTIFNPRLSEYREAFNDWAKLNYQPNAVTSMHSVESITSKEEAMAKVGATFRNQYVDFGANFGFDFDKEQNHILAKFIQKQYTVTTDFPKTPTIFTSINPYLIDQYQPVYVSNLTYGRMIFLSVDTKHSLSEVRAALNFAIKAIDLNIELETQYKKVLDDSKINVTIIGGGAKSQSTALINGWEGFKEYMTADISMSEVTPISFSLRYTKDNSMCRVVSNGEYDVITRSFVPEFKEMYLELSLSGLKGTEGSRKVEYGPEFELYGTGWITYNGEKISDIFNIGRKNYINVKKGKEFTQVTGQKCIVCLKKKDDESFQDFLRNRVRVYTHMRDYDARIIPKNDKDYSETYQEFFVSDLLAKQKSMEPKFSVVGSGAGVTVETQFEISSIYFK</sequence>
<dbReference type="InterPro" id="IPR001869">
    <property type="entry name" value="Thiol_cytolysin"/>
</dbReference>
<dbReference type="InterPro" id="IPR036363">
    <property type="entry name" value="Thiol_cytolysin_ab_sf"/>
</dbReference>
<dbReference type="GO" id="GO:0015485">
    <property type="term" value="F:cholesterol binding"/>
    <property type="evidence" value="ECO:0007669"/>
    <property type="project" value="InterPro"/>
</dbReference>
<proteinExistence type="predicted"/>
<evidence type="ECO:0000313" key="2">
    <source>
        <dbReference type="EMBL" id="MBF1383875.1"/>
    </source>
</evidence>
<evidence type="ECO:0000256" key="1">
    <source>
        <dbReference type="SAM" id="SignalP"/>
    </source>
</evidence>